<dbReference type="InterPro" id="IPR006966">
    <property type="entry name" value="Peroxin-3"/>
</dbReference>
<comment type="caution">
    <text evidence="7">The sequence shown here is derived from an EMBL/GenBank/DDBJ whole genome shotgun (WGS) entry which is preliminary data.</text>
</comment>
<feature type="transmembrane region" description="Helical" evidence="5">
    <location>
        <begin position="1457"/>
        <end position="1474"/>
    </location>
</feature>
<proteinExistence type="inferred from homology"/>
<dbReference type="Pfam" id="PF02585">
    <property type="entry name" value="PIG-L"/>
    <property type="match status" value="1"/>
</dbReference>
<feature type="compositionally biased region" description="Basic and acidic residues" evidence="4">
    <location>
        <begin position="1040"/>
        <end position="1056"/>
    </location>
</feature>
<feature type="transmembrane region" description="Helical" evidence="5">
    <location>
        <begin position="1309"/>
        <end position="1332"/>
    </location>
</feature>
<dbReference type="Proteomes" id="UP000310189">
    <property type="component" value="Unassembled WGS sequence"/>
</dbReference>
<evidence type="ECO:0000313" key="7">
    <source>
        <dbReference type="EMBL" id="TIA88432.1"/>
    </source>
</evidence>
<dbReference type="InterPro" id="IPR051361">
    <property type="entry name" value="ThrE/Ser_Exporter"/>
</dbReference>
<dbReference type="InterPro" id="IPR024078">
    <property type="entry name" value="LmbE-like_dom_sf"/>
</dbReference>
<feature type="transmembrane region" description="Helical" evidence="5">
    <location>
        <begin position="1432"/>
        <end position="1451"/>
    </location>
</feature>
<dbReference type="PANTHER" id="PTHR31082:SF4">
    <property type="entry name" value="PHEROMONE-REGULATED MEMBRANE PROTEIN 10"/>
    <property type="match status" value="1"/>
</dbReference>
<feature type="region of interest" description="Disordered" evidence="4">
    <location>
        <begin position="377"/>
        <end position="437"/>
    </location>
</feature>
<dbReference type="InterPro" id="IPR010619">
    <property type="entry name" value="ThrE-like_N"/>
</dbReference>
<dbReference type="EMBL" id="SPNW01000038">
    <property type="protein sequence ID" value="TIA88432.1"/>
    <property type="molecule type" value="Genomic_DNA"/>
</dbReference>
<keyword evidence="5" id="KW-1133">Transmembrane helix</keyword>
<dbReference type="PANTHER" id="PTHR31082">
    <property type="entry name" value="PHEROMONE-REGULATED MEMBRANE PROTEIN 10"/>
    <property type="match status" value="1"/>
</dbReference>
<reference evidence="7 8" key="1">
    <citation type="submission" date="2019-03" db="EMBL/GenBank/DDBJ databases">
        <title>Sequencing 23 genomes of Wallemia ichthyophaga.</title>
        <authorList>
            <person name="Gostincar C."/>
        </authorList>
    </citation>
    <scope>NUCLEOTIDE SEQUENCE [LARGE SCALE GENOMIC DNA]</scope>
    <source>
        <strain evidence="7 8">EXF-5753</strain>
    </source>
</reference>
<dbReference type="GO" id="GO:0005778">
    <property type="term" value="C:peroxisomal membrane"/>
    <property type="evidence" value="ECO:0007669"/>
    <property type="project" value="InterPro"/>
</dbReference>
<evidence type="ECO:0000256" key="5">
    <source>
        <dbReference type="SAM" id="Phobius"/>
    </source>
</evidence>
<comment type="similarity">
    <text evidence="3">Belongs to the ThrE exporter (TC 2.A.79) family.</text>
</comment>
<dbReference type="InterPro" id="IPR003737">
    <property type="entry name" value="GlcNAc_PI_deacetylase-related"/>
</dbReference>
<feature type="region of interest" description="Disordered" evidence="4">
    <location>
        <begin position="860"/>
        <end position="984"/>
    </location>
</feature>
<dbReference type="GO" id="GO:0007031">
    <property type="term" value="P:peroxisome organization"/>
    <property type="evidence" value="ECO:0007669"/>
    <property type="project" value="InterPro"/>
</dbReference>
<evidence type="ECO:0000313" key="8">
    <source>
        <dbReference type="Proteomes" id="UP000310189"/>
    </source>
</evidence>
<feature type="domain" description="Threonine/serine exporter-like N-terminal" evidence="6">
    <location>
        <begin position="1097"/>
        <end position="1327"/>
    </location>
</feature>
<evidence type="ECO:0000256" key="2">
    <source>
        <dbReference type="ARBA" id="ARBA00012176"/>
    </source>
</evidence>
<dbReference type="Pfam" id="PF04882">
    <property type="entry name" value="Peroxin-3"/>
    <property type="match status" value="1"/>
</dbReference>
<keyword evidence="8" id="KW-1185">Reference proteome</keyword>
<keyword evidence="5" id="KW-0472">Membrane</keyword>
<feature type="compositionally biased region" description="Low complexity" evidence="4">
    <location>
        <begin position="860"/>
        <end position="869"/>
    </location>
</feature>
<name>A0A4T0FJF3_9BASI</name>
<feature type="transmembrane region" description="Helical" evidence="5">
    <location>
        <begin position="1404"/>
        <end position="1420"/>
    </location>
</feature>
<sequence length="1557" mass="171883">MFFGPTLNHFKRRNEELHVLCMSNGNADGLGTLRQQELYDSLSVFGIQQDKISVVDDVLQDGMAEKWSEGVISALVTDYVDNHGIQTILTFDKAGVSLHPNHSSVHKASLRVENATKCHLRTHSIPVKYSLFTQPLQASSLSFSSTFSEYVLTVAGMRRHRSQLVWFRVAYVLLSRYMWMNEFDLYSSFLAPNLPSLNSLAQSILGIHLDGSRVRFSLAAEKFQTPYVMKPIAVKTTAVLAFQLRGLVHQPPVSPALVYSLAISFSTHRLASKHLLLVEMDRIKKAVYDRRRGIGILAAVATGSYFICSYLSSKLAEIQDQAERDRVAKESLRRKFYQILQDCTFTVMALLPSLDAEMDKAFNVHAITEELKQRTRMHSSNVISESSLAPSSDDNSGLHSSAISNDSSAISLADQSENSSSLPSDSSDERNKSPTRISQLKLKSKKDLWEDLKLKTVAQTVTIHYAVTLLTLLTHIQLSLLGREAYIAQLQALARSRAPVPFDTTAKDTDTDTSDKTYLSLSWWFIYSGLPRLSQRVNKAVEEVLGEASLRDPVDGSQFREWIDVVRQKVESGPTDEFLDDLFPMTDATLMQTLSNNDNLHTGELFVDLVEQTRDSLTTRDFKSIMGDCLNKNFEHLSQMVTQLQSNKLASQLPKIKKMGHKALESVPNELVETLASHNDLLAFDALIQTNYDKVVMRDDKRLSHLKEKFYSLNDHEEESVKPKAKGKQRMSKFYLGGKQAEPADDIEDNTLVGTSTASANAPLRAIGSEDSILQLKAHAEEVVSHHAQRLSETALSNSNGGSSASTSNDDVRSIQPTESEYTDDENDVGLPLPASTRPKTSILGNLLDLYAHKLVAPARSSSSTYAAAPPTPPTAPEPIRIPLAPLNRQNNQSGDTLRSTPTSPTNTAIPAARSRSNSLPTDDDVLKPVTQPPAYQKRRKSQPLRLSLNAFGGARGPLTPVDEDAPTKKSGGRSRSSSIDSNTSFTSVNHLLKSFPNHSNFHRVTDFDEVDDQGGSPDDHQDSFPFKRLITPRSSVDSSNRDNFRDSFRDRDRDTATNPLLNTQTRDDFESDLPKDFNNFETNCIHNISYSLERHDFLLRLGRALMTYGAPTHRIESQLIATANFLDISASFLYLPNILLVTLSDYETHTCENFYIRSSGGLDLARLSKTHKVYMNVVSGKMDVMEGSPDQYKVWQMVLIGASASAAVAPMAFSASLLDIPIVFILGAMLTFVKVSGVIKRESFGFILEISCACLIAMAARALYKTNYFCFQSIAASAIVLILPGWIIACGALELASRNIVSGSIRVVYALCYSMFLGFAISIGSDFISVLGPDHHDSNKNEQLDTVTIGGTFLPNSSFAHIDNPMKEGSFTFTNTSAPTHQGDVVCVRHEDNPFYLKSMPKIYLLICAPVFAALLSMYNRADWRSKEMWIGVLISCSGYASNVATTMFTPDRSDIISSVSSFTVGFLGNAYSKMFKKSAFPVTVTGILLSVPSGISAAGGIAMSNPSPDNETSFSRGLVIGLRMFQTAVGIVVGLFLSTIFVYNIGARRGFLFSF</sequence>
<feature type="transmembrane region" description="Helical" evidence="5">
    <location>
        <begin position="1212"/>
        <end position="1233"/>
    </location>
</feature>
<feature type="transmembrane region" description="Helical" evidence="5">
    <location>
        <begin position="1526"/>
        <end position="1547"/>
    </location>
</feature>
<feature type="compositionally biased region" description="Polar residues" evidence="4">
    <location>
        <begin position="378"/>
        <end position="399"/>
    </location>
</feature>
<evidence type="ECO:0000256" key="3">
    <source>
        <dbReference type="ARBA" id="ARBA00034125"/>
    </source>
</evidence>
<dbReference type="OrthoDB" id="413008at2759"/>
<dbReference type="Pfam" id="PF06738">
    <property type="entry name" value="ThrE"/>
    <property type="match status" value="1"/>
</dbReference>
<dbReference type="GO" id="GO:0022857">
    <property type="term" value="F:transmembrane transporter activity"/>
    <property type="evidence" value="ECO:0007669"/>
    <property type="project" value="InterPro"/>
</dbReference>
<evidence type="ECO:0000259" key="6">
    <source>
        <dbReference type="Pfam" id="PF06738"/>
    </source>
</evidence>
<organism evidence="7 8">
    <name type="scientific">Wallemia hederae</name>
    <dbReference type="NCBI Taxonomy" id="1540922"/>
    <lineage>
        <taxon>Eukaryota</taxon>
        <taxon>Fungi</taxon>
        <taxon>Dikarya</taxon>
        <taxon>Basidiomycota</taxon>
        <taxon>Wallemiomycotina</taxon>
        <taxon>Wallemiomycetes</taxon>
        <taxon>Wallemiales</taxon>
        <taxon>Wallemiaceae</taxon>
        <taxon>Wallemia</taxon>
    </lineage>
</organism>
<feature type="region of interest" description="Disordered" evidence="4">
    <location>
        <begin position="785"/>
        <end position="839"/>
    </location>
</feature>
<feature type="transmembrane region" description="Helical" evidence="5">
    <location>
        <begin position="1277"/>
        <end position="1297"/>
    </location>
</feature>
<feature type="compositionally biased region" description="Low complexity" evidence="4">
    <location>
        <begin position="794"/>
        <end position="808"/>
    </location>
</feature>
<accession>A0A4T0FJF3</accession>
<evidence type="ECO:0000256" key="4">
    <source>
        <dbReference type="SAM" id="MobiDB-lite"/>
    </source>
</evidence>
<comment type="similarity">
    <text evidence="1">Belongs to the PIGL family.</text>
</comment>
<feature type="compositionally biased region" description="Low complexity" evidence="4">
    <location>
        <begin position="400"/>
        <end position="425"/>
    </location>
</feature>
<evidence type="ECO:0000256" key="1">
    <source>
        <dbReference type="ARBA" id="ARBA00006066"/>
    </source>
</evidence>
<feature type="region of interest" description="Disordered" evidence="4">
    <location>
        <begin position="1008"/>
        <end position="1069"/>
    </location>
</feature>
<feature type="compositionally biased region" description="Polar residues" evidence="4">
    <location>
        <begin position="888"/>
        <end position="921"/>
    </location>
</feature>
<gene>
    <name evidence="7" type="ORF">E3P99_02610</name>
</gene>
<feature type="transmembrane region" description="Helical" evidence="5">
    <location>
        <begin position="1481"/>
        <end position="1506"/>
    </location>
</feature>
<dbReference type="Gene3D" id="3.40.50.10320">
    <property type="entry name" value="LmbE-like"/>
    <property type="match status" value="1"/>
</dbReference>
<dbReference type="GO" id="GO:0000225">
    <property type="term" value="F:N-acetylglucosaminylphosphatidylinositol deacetylase activity"/>
    <property type="evidence" value="ECO:0007669"/>
    <property type="project" value="UniProtKB-EC"/>
</dbReference>
<keyword evidence="5" id="KW-0812">Transmembrane</keyword>
<feature type="transmembrane region" description="Helical" evidence="5">
    <location>
        <begin position="1245"/>
        <end position="1265"/>
    </location>
</feature>
<dbReference type="SUPFAM" id="SSF102588">
    <property type="entry name" value="LmbE-like"/>
    <property type="match status" value="1"/>
</dbReference>
<dbReference type="EC" id="3.5.1.89" evidence="2"/>
<feature type="compositionally biased region" description="Low complexity" evidence="4">
    <location>
        <begin position="974"/>
        <end position="984"/>
    </location>
</feature>
<protein>
    <recommendedName>
        <fullName evidence="2">N-acetylglucosaminylphosphatidylinositol deacetylase</fullName>
        <ecNumber evidence="2">3.5.1.89</ecNumber>
    </recommendedName>
</protein>